<dbReference type="PANTHER" id="PTHR15344:SF7">
    <property type="entry name" value="CDC42 EFFECTOR PROTEIN 1"/>
    <property type="match status" value="1"/>
</dbReference>
<organism evidence="5 6">
    <name type="scientific">Scytalopus superciliaris</name>
    <dbReference type="NCBI Taxonomy" id="312124"/>
    <lineage>
        <taxon>Eukaryota</taxon>
        <taxon>Metazoa</taxon>
        <taxon>Chordata</taxon>
        <taxon>Craniata</taxon>
        <taxon>Vertebrata</taxon>
        <taxon>Euteleostomi</taxon>
        <taxon>Archelosauria</taxon>
        <taxon>Archosauria</taxon>
        <taxon>Dinosauria</taxon>
        <taxon>Saurischia</taxon>
        <taxon>Theropoda</taxon>
        <taxon>Coelurosauria</taxon>
        <taxon>Aves</taxon>
        <taxon>Neognathae</taxon>
        <taxon>Neoaves</taxon>
        <taxon>Telluraves</taxon>
        <taxon>Australaves</taxon>
        <taxon>Passeriformes</taxon>
        <taxon>Rhinocryptidae</taxon>
        <taxon>Scytalopus</taxon>
    </lineage>
</organism>
<feature type="compositionally biased region" description="Polar residues" evidence="3">
    <location>
        <begin position="242"/>
        <end position="261"/>
    </location>
</feature>
<dbReference type="InterPro" id="IPR051296">
    <property type="entry name" value="Cdc42_Effector_BORG/CEP"/>
</dbReference>
<feature type="compositionally biased region" description="Polar residues" evidence="3">
    <location>
        <begin position="223"/>
        <end position="232"/>
    </location>
</feature>
<evidence type="ECO:0000256" key="2">
    <source>
        <dbReference type="ARBA" id="ARBA00010770"/>
    </source>
</evidence>
<keyword evidence="6" id="KW-1185">Reference proteome</keyword>
<dbReference type="SMART" id="SM00285">
    <property type="entry name" value="PBD"/>
    <property type="match status" value="1"/>
</dbReference>
<evidence type="ECO:0000256" key="1">
    <source>
        <dbReference type="ARBA" id="ARBA00004184"/>
    </source>
</evidence>
<dbReference type="AlphaFoldDB" id="A0A7L1Y9L0"/>
<dbReference type="GO" id="GO:0007266">
    <property type="term" value="P:Rho protein signal transduction"/>
    <property type="evidence" value="ECO:0007669"/>
    <property type="project" value="TreeGrafter"/>
</dbReference>
<evidence type="ECO:0000313" key="6">
    <source>
        <dbReference type="Proteomes" id="UP000580825"/>
    </source>
</evidence>
<dbReference type="InterPro" id="IPR029273">
    <property type="entry name" value="Cdc42_effect-like"/>
</dbReference>
<gene>
    <name evidence="5" type="primary">Cdc42ep1</name>
    <name evidence="5" type="ORF">SCYSUP_R00088</name>
</gene>
<dbReference type="Proteomes" id="UP000580825">
    <property type="component" value="Unassembled WGS sequence"/>
</dbReference>
<comment type="subcellular location">
    <subcellularLocation>
        <location evidence="1">Endomembrane system</location>
        <topology evidence="1">Peripheral membrane protein</topology>
    </subcellularLocation>
</comment>
<dbReference type="Pfam" id="PF14957">
    <property type="entry name" value="BORG_CEP"/>
    <property type="match status" value="1"/>
</dbReference>
<feature type="domain" description="CRIB" evidence="4">
    <location>
        <begin position="29"/>
        <end position="43"/>
    </location>
</feature>
<dbReference type="PANTHER" id="PTHR15344">
    <property type="entry name" value="CDC42 EFFECTOR PROTEIN BORG"/>
    <property type="match status" value="1"/>
</dbReference>
<evidence type="ECO:0000259" key="4">
    <source>
        <dbReference type="PROSITE" id="PS50108"/>
    </source>
</evidence>
<protein>
    <submittedName>
        <fullName evidence="5">BORG5 protein</fullName>
    </submittedName>
</protein>
<dbReference type="GO" id="GO:0005737">
    <property type="term" value="C:cytoplasm"/>
    <property type="evidence" value="ECO:0007669"/>
    <property type="project" value="UniProtKB-ARBA"/>
</dbReference>
<evidence type="ECO:0000313" key="5">
    <source>
        <dbReference type="EMBL" id="NXP19366.1"/>
    </source>
</evidence>
<dbReference type="PROSITE" id="PS50108">
    <property type="entry name" value="CRIB"/>
    <property type="match status" value="1"/>
</dbReference>
<comment type="caution">
    <text evidence="5">The sequence shown here is derived from an EMBL/GenBank/DDBJ whole genome shotgun (WGS) entry which is preliminary data.</text>
</comment>
<sequence length="275" mass="30096">MSLGKLPVLSWVSGSHGKRRKSELTADMISPPLGDFRHTMHVGRGGDVFGDTSFLSNHGGADTAKANNFFTRTLRHVRRTPLKRRGSGGQAEASPAPPAISPIIKNAVSLPQLNEGMYDGGGGRGLTSKFSFKSASNSFSKTHQAYGLESGFCTIPRVPRLEKPQESTFSGEDELDRSDSLLSFRLDLGPSLMSELLQVMSFSETNGNEVGEDGAHLLCVTRESQSPEASWNQEEEEEETKLSSLQESYTSARGRRSNSFEYANEEEEEDDEVKV</sequence>
<reference evidence="5 6" key="1">
    <citation type="submission" date="2019-09" db="EMBL/GenBank/DDBJ databases">
        <title>Bird 10,000 Genomes (B10K) Project - Family phase.</title>
        <authorList>
            <person name="Zhang G."/>
        </authorList>
    </citation>
    <scope>NUCLEOTIDE SEQUENCE [LARGE SCALE GENOMIC DNA]</scope>
    <source>
        <strain evidence="5">B10K-DU-002-46</strain>
        <tissue evidence="5">Muscle</tissue>
    </source>
</reference>
<dbReference type="GO" id="GO:0012505">
    <property type="term" value="C:endomembrane system"/>
    <property type="evidence" value="ECO:0007669"/>
    <property type="project" value="UniProtKB-SubCell"/>
</dbReference>
<proteinExistence type="inferred from homology"/>
<dbReference type="GO" id="GO:0031274">
    <property type="term" value="P:positive regulation of pseudopodium assembly"/>
    <property type="evidence" value="ECO:0007669"/>
    <property type="project" value="TreeGrafter"/>
</dbReference>
<feature type="non-terminal residue" evidence="5">
    <location>
        <position position="1"/>
    </location>
</feature>
<feature type="non-terminal residue" evidence="5">
    <location>
        <position position="275"/>
    </location>
</feature>
<dbReference type="GO" id="GO:0008360">
    <property type="term" value="P:regulation of cell shape"/>
    <property type="evidence" value="ECO:0007669"/>
    <property type="project" value="TreeGrafter"/>
</dbReference>
<evidence type="ECO:0000256" key="3">
    <source>
        <dbReference type="SAM" id="MobiDB-lite"/>
    </source>
</evidence>
<name>A0A7L1Y9L0_9PASS</name>
<feature type="region of interest" description="Disordered" evidence="3">
    <location>
        <begin position="78"/>
        <end position="100"/>
    </location>
</feature>
<dbReference type="GO" id="GO:0030838">
    <property type="term" value="P:positive regulation of actin filament polymerization"/>
    <property type="evidence" value="ECO:0007669"/>
    <property type="project" value="TreeGrafter"/>
</dbReference>
<feature type="region of interest" description="Disordered" evidence="3">
    <location>
        <begin position="223"/>
        <end position="275"/>
    </location>
</feature>
<dbReference type="InterPro" id="IPR000095">
    <property type="entry name" value="CRIB_dom"/>
</dbReference>
<dbReference type="GO" id="GO:0005886">
    <property type="term" value="C:plasma membrane"/>
    <property type="evidence" value="ECO:0007669"/>
    <property type="project" value="TreeGrafter"/>
</dbReference>
<accession>A0A7L1Y9L0</accession>
<dbReference type="GO" id="GO:0005856">
    <property type="term" value="C:cytoskeleton"/>
    <property type="evidence" value="ECO:0007669"/>
    <property type="project" value="TreeGrafter"/>
</dbReference>
<dbReference type="Pfam" id="PF00786">
    <property type="entry name" value="PBD"/>
    <property type="match status" value="1"/>
</dbReference>
<comment type="similarity">
    <text evidence="2">Belongs to the BORG/CEP family.</text>
</comment>
<dbReference type="EMBL" id="VXBX01002369">
    <property type="protein sequence ID" value="NXP19366.1"/>
    <property type="molecule type" value="Genomic_DNA"/>
</dbReference>
<feature type="compositionally biased region" description="Acidic residues" evidence="3">
    <location>
        <begin position="263"/>
        <end position="275"/>
    </location>
</feature>
<dbReference type="GO" id="GO:0031267">
    <property type="term" value="F:small GTPase binding"/>
    <property type="evidence" value="ECO:0007669"/>
    <property type="project" value="TreeGrafter"/>
</dbReference>